<organism evidence="7 8">
    <name type="scientific">Arthrobotrys conoides</name>
    <dbReference type="NCBI Taxonomy" id="74498"/>
    <lineage>
        <taxon>Eukaryota</taxon>
        <taxon>Fungi</taxon>
        <taxon>Dikarya</taxon>
        <taxon>Ascomycota</taxon>
        <taxon>Pezizomycotina</taxon>
        <taxon>Orbiliomycetes</taxon>
        <taxon>Orbiliales</taxon>
        <taxon>Orbiliaceae</taxon>
        <taxon>Arthrobotrys</taxon>
    </lineage>
</organism>
<dbReference type="InterPro" id="IPR011687">
    <property type="entry name" value="Nop53/GLTSCR2"/>
</dbReference>
<comment type="subcellular location">
    <subcellularLocation>
        <location evidence="5">Nucleus</location>
        <location evidence="5">Nucleolus</location>
    </subcellularLocation>
    <subcellularLocation>
        <location evidence="5">Nucleus</location>
        <location evidence="5">Nucleoplasm</location>
    </subcellularLocation>
</comment>
<evidence type="ECO:0000313" key="7">
    <source>
        <dbReference type="EMBL" id="KAK6508190.1"/>
    </source>
</evidence>
<feature type="compositionally biased region" description="Basic and acidic residues" evidence="6">
    <location>
        <begin position="304"/>
        <end position="322"/>
    </location>
</feature>
<dbReference type="GO" id="GO:0005654">
    <property type="term" value="C:nucleoplasm"/>
    <property type="evidence" value="ECO:0007669"/>
    <property type="project" value="UniProtKB-SubCell"/>
</dbReference>
<proteinExistence type="inferred from homology"/>
<dbReference type="GO" id="GO:0000027">
    <property type="term" value="P:ribosomal large subunit assembly"/>
    <property type="evidence" value="ECO:0007669"/>
    <property type="project" value="UniProtKB-UniRule"/>
</dbReference>
<comment type="similarity">
    <text evidence="1 5">Belongs to the NOP53 family.</text>
</comment>
<dbReference type="PIRSF" id="PIRSF017302">
    <property type="entry name" value="Gltscr2"/>
    <property type="match status" value="1"/>
</dbReference>
<keyword evidence="3 5" id="KW-0690">Ribosome biogenesis</keyword>
<comment type="caution">
    <text evidence="7">The sequence shown here is derived from an EMBL/GenBank/DDBJ whole genome shotgun (WGS) entry which is preliminary data.</text>
</comment>
<dbReference type="Proteomes" id="UP001307849">
    <property type="component" value="Unassembled WGS sequence"/>
</dbReference>
<gene>
    <name evidence="7" type="ORF">TWF506_010290</name>
</gene>
<reference evidence="7 8" key="1">
    <citation type="submission" date="2019-10" db="EMBL/GenBank/DDBJ databases">
        <authorList>
            <person name="Palmer J.M."/>
        </authorList>
    </citation>
    <scope>NUCLEOTIDE SEQUENCE [LARGE SCALE GENOMIC DNA]</scope>
    <source>
        <strain evidence="7 8">TWF506</strain>
    </source>
</reference>
<keyword evidence="4 5" id="KW-0539">Nucleus</keyword>
<evidence type="ECO:0000256" key="1">
    <source>
        <dbReference type="ARBA" id="ARBA00008838"/>
    </source>
</evidence>
<dbReference type="GO" id="GO:0006364">
    <property type="term" value="P:rRNA processing"/>
    <property type="evidence" value="ECO:0007669"/>
    <property type="project" value="TreeGrafter"/>
</dbReference>
<evidence type="ECO:0000256" key="6">
    <source>
        <dbReference type="SAM" id="MobiDB-lite"/>
    </source>
</evidence>
<accession>A0AAN8NCJ2</accession>
<dbReference type="EMBL" id="JAVHJM010000008">
    <property type="protein sequence ID" value="KAK6508190.1"/>
    <property type="molecule type" value="Genomic_DNA"/>
</dbReference>
<feature type="region of interest" description="Disordered" evidence="6">
    <location>
        <begin position="407"/>
        <end position="431"/>
    </location>
</feature>
<dbReference type="GO" id="GO:0008097">
    <property type="term" value="F:5S rRNA binding"/>
    <property type="evidence" value="ECO:0007669"/>
    <property type="project" value="TreeGrafter"/>
</dbReference>
<name>A0AAN8NCJ2_9PEZI</name>
<dbReference type="PANTHER" id="PTHR14211">
    <property type="entry name" value="GLIOMA SUPPRESSOR CANDIDATE REGION GENE 2"/>
    <property type="match status" value="1"/>
</dbReference>
<protein>
    <recommendedName>
        <fullName evidence="2 5">Ribosome biogenesis protein NOP53</fullName>
    </recommendedName>
</protein>
<dbReference type="Pfam" id="PF07767">
    <property type="entry name" value="Nop53"/>
    <property type="match status" value="1"/>
</dbReference>
<evidence type="ECO:0000313" key="8">
    <source>
        <dbReference type="Proteomes" id="UP001307849"/>
    </source>
</evidence>
<evidence type="ECO:0000256" key="4">
    <source>
        <dbReference type="ARBA" id="ARBA00023242"/>
    </source>
</evidence>
<feature type="compositionally biased region" description="Basic and acidic residues" evidence="6">
    <location>
        <begin position="419"/>
        <end position="431"/>
    </location>
</feature>
<evidence type="ECO:0000256" key="2">
    <source>
        <dbReference type="ARBA" id="ARBA00018339"/>
    </source>
</evidence>
<dbReference type="AlphaFoldDB" id="A0AAN8NCJ2"/>
<comment type="function">
    <text evidence="5">May play a role in ribosome biogenesis.</text>
</comment>
<evidence type="ECO:0000256" key="3">
    <source>
        <dbReference type="ARBA" id="ARBA00022517"/>
    </source>
</evidence>
<sequence>MAAVVDVPKVQTSRKGKKAWRKNVDISEVTTGLDQVRTEIIQGGIIAEKADSDLFTVDTTGSTNIRQKHFREVKPLKVDEILNARSSVPALINPKKRAGPSGIELGDGILPTKKHRKNGVSHKDLERLRRIAYGGEAAKDGVKTAKTVEGQDLYDPWGDAVPDTEGTAAKMDQLTFVEKPKKLSAPATIKHAPIGITREDEEAVPAVRLPDPGISYNPDFQRWDELLSREGEKEVELEKKRLEYQEYEKKILALADIEDEDEEEEEDDDEDDEYEEGEEGDDKAIKKMPQRKTPSQRNKVKRRKEAERLARHQNKTEVQRRQLESLKELRKTLDVALKERAVAKRTALTPAKRQVRRRKFDKSILPQAPLELQLPEELADSLRRLKPEGNLLRDRYRNLRERGIIETRANTQQKKAKKKLTEKWSYKDWKP</sequence>
<feature type="region of interest" description="Disordered" evidence="6">
    <location>
        <begin position="253"/>
        <end position="322"/>
    </location>
</feature>
<dbReference type="GO" id="GO:0005730">
    <property type="term" value="C:nucleolus"/>
    <property type="evidence" value="ECO:0007669"/>
    <property type="project" value="UniProtKB-SubCell"/>
</dbReference>
<feature type="compositionally biased region" description="Acidic residues" evidence="6">
    <location>
        <begin position="256"/>
        <end position="281"/>
    </location>
</feature>
<dbReference type="PANTHER" id="PTHR14211:SF7">
    <property type="entry name" value="RIBOSOME BIOGENESIS PROTEIN NOP53"/>
    <property type="match status" value="1"/>
</dbReference>
<keyword evidence="8" id="KW-1185">Reference proteome</keyword>
<evidence type="ECO:0000256" key="5">
    <source>
        <dbReference type="PIRNR" id="PIRNR017302"/>
    </source>
</evidence>